<dbReference type="AlphaFoldDB" id="Q3III4"/>
<accession>Q3III4</accession>
<reference evidence="1 2" key="1">
    <citation type="journal article" date="2005" name="Genome Res.">
        <title>Coping with cold: the genome of the versatile marine Antarctica bacterium Pseudoalteromonas haloplanktis TAC125.</title>
        <authorList>
            <person name="Medigue C."/>
            <person name="Krin E."/>
            <person name="Pascal G."/>
            <person name="Barbe V."/>
            <person name="Bernsel A."/>
            <person name="Bertin P."/>
            <person name="Cheung F."/>
            <person name="Cruveiller S."/>
            <person name="Damico S."/>
            <person name="Duilio A."/>
            <person name="Fang G."/>
            <person name="Feller G."/>
            <person name="Mangenot S."/>
            <person name="Marino G."/>
            <person name="Nilsson J."/>
            <person name="Parilli E."/>
            <person name="Rocha E."/>
            <person name="Rouy Z."/>
            <person name="Sekowska A."/>
            <person name="Tutino M.L."/>
            <person name="Vallenet D."/>
            <person name="von Heijne G."/>
            <person name="Danchin A."/>
        </authorList>
    </citation>
    <scope>NUCLEOTIDE SEQUENCE [LARGE SCALE GENOMIC DNA]</scope>
    <source>
        <strain evidence="2">TAC 125</strain>
    </source>
</reference>
<gene>
    <name evidence="1" type="ordered locus">PSHAa0385</name>
</gene>
<protein>
    <submittedName>
        <fullName evidence="1">Membrane protein</fullName>
    </submittedName>
</protein>
<evidence type="ECO:0000313" key="1">
    <source>
        <dbReference type="EMBL" id="CAI85483.1"/>
    </source>
</evidence>
<dbReference type="HOGENOM" id="CLU_3204136_0_0_6"/>
<organism evidence="1 2">
    <name type="scientific">Pseudoalteromonas translucida (strain TAC 125)</name>
    <dbReference type="NCBI Taxonomy" id="326442"/>
    <lineage>
        <taxon>Bacteria</taxon>
        <taxon>Pseudomonadati</taxon>
        <taxon>Pseudomonadota</taxon>
        <taxon>Gammaproteobacteria</taxon>
        <taxon>Alteromonadales</taxon>
        <taxon>Pseudoalteromonadaceae</taxon>
        <taxon>Pseudoalteromonas</taxon>
    </lineage>
</organism>
<dbReference type="Proteomes" id="UP000006843">
    <property type="component" value="Chromosome I"/>
</dbReference>
<sequence>MHSLILNQLISAFILMVHSFIVQQREFTIVFYFLVHGLYLKKYFI</sequence>
<name>Q3III4_PSET1</name>
<evidence type="ECO:0000313" key="2">
    <source>
        <dbReference type="Proteomes" id="UP000006843"/>
    </source>
</evidence>
<proteinExistence type="predicted"/>
<dbReference type="EMBL" id="CR954246">
    <property type="protein sequence ID" value="CAI85483.1"/>
    <property type="molecule type" value="Genomic_DNA"/>
</dbReference>
<dbReference type="KEGG" id="pha:PSHAa0385"/>
<keyword evidence="2" id="KW-1185">Reference proteome</keyword>